<protein>
    <recommendedName>
        <fullName evidence="6">CHY-type domain-containing protein</fullName>
    </recommendedName>
</protein>
<dbReference type="GO" id="GO:0008270">
    <property type="term" value="F:zinc ion binding"/>
    <property type="evidence" value="ECO:0007669"/>
    <property type="project" value="UniProtKB-KW"/>
</dbReference>
<organism evidence="7">
    <name type="scientific">Gaeumannomyces tritici (strain R3-111a-1)</name>
    <name type="common">Wheat and barley take-all root rot fungus</name>
    <name type="synonym">Gaeumannomyces graminis var. tritici</name>
    <dbReference type="NCBI Taxonomy" id="644352"/>
    <lineage>
        <taxon>Eukaryota</taxon>
        <taxon>Fungi</taxon>
        <taxon>Dikarya</taxon>
        <taxon>Ascomycota</taxon>
        <taxon>Pezizomycotina</taxon>
        <taxon>Sordariomycetes</taxon>
        <taxon>Sordariomycetidae</taxon>
        <taxon>Magnaporthales</taxon>
        <taxon>Magnaporthaceae</taxon>
        <taxon>Gaeumannomyces</taxon>
    </lineage>
</organism>
<dbReference type="EnsemblFungi" id="EJT80082">
    <property type="protein sequence ID" value="EJT80082"/>
    <property type="gene ID" value="GGTG_00087"/>
</dbReference>
<dbReference type="eggNOG" id="KOG1940">
    <property type="taxonomic scope" value="Eukaryota"/>
</dbReference>
<feature type="region of interest" description="Disordered" evidence="5">
    <location>
        <begin position="1"/>
        <end position="44"/>
    </location>
</feature>
<evidence type="ECO:0000313" key="7">
    <source>
        <dbReference type="EMBL" id="EJT80082.1"/>
    </source>
</evidence>
<evidence type="ECO:0000256" key="1">
    <source>
        <dbReference type="ARBA" id="ARBA00022723"/>
    </source>
</evidence>
<dbReference type="Pfam" id="PF05495">
    <property type="entry name" value="zf-CHY"/>
    <property type="match status" value="1"/>
</dbReference>
<dbReference type="HOGENOM" id="CLU_012592_0_0_1"/>
<dbReference type="InterPro" id="IPR008913">
    <property type="entry name" value="Znf_CHY"/>
</dbReference>
<reference evidence="7" key="3">
    <citation type="submission" date="2010-09" db="EMBL/GenBank/DDBJ databases">
        <title>Annotation of Gaeumannomyces graminis var. tritici R3-111a-1.</title>
        <authorList>
            <consortium name="The Broad Institute Genome Sequencing Platform"/>
            <person name="Ma L.-J."/>
            <person name="Dead R."/>
            <person name="Young S.K."/>
            <person name="Zeng Q."/>
            <person name="Gargeya S."/>
            <person name="Fitzgerald M."/>
            <person name="Haas B."/>
            <person name="Abouelleil A."/>
            <person name="Alvarado L."/>
            <person name="Arachchi H.M."/>
            <person name="Berlin A."/>
            <person name="Brown A."/>
            <person name="Chapman S.B."/>
            <person name="Chen Z."/>
            <person name="Dunbar C."/>
            <person name="Freedman E."/>
            <person name="Gearin G."/>
            <person name="Gellesch M."/>
            <person name="Goldberg J."/>
            <person name="Griggs A."/>
            <person name="Gujja S."/>
            <person name="Heiman D."/>
            <person name="Howarth C."/>
            <person name="Larson L."/>
            <person name="Lui A."/>
            <person name="MacDonald P.J.P."/>
            <person name="Mehta T."/>
            <person name="Montmayeur A."/>
            <person name="Murphy C."/>
            <person name="Neiman D."/>
            <person name="Pearson M."/>
            <person name="Priest M."/>
            <person name="Roberts A."/>
            <person name="Saif S."/>
            <person name="Shea T."/>
            <person name="Shenoy N."/>
            <person name="Sisk P."/>
            <person name="Stolte C."/>
            <person name="Sykes S."/>
            <person name="Yandava C."/>
            <person name="Wortman J."/>
            <person name="Nusbaum C."/>
            <person name="Birren B."/>
        </authorList>
    </citation>
    <scope>NUCLEOTIDE SEQUENCE</scope>
    <source>
        <strain evidence="7">R3-111a-1</strain>
    </source>
</reference>
<evidence type="ECO:0000256" key="4">
    <source>
        <dbReference type="PROSITE-ProRule" id="PRU00601"/>
    </source>
</evidence>
<dbReference type="VEuPathDB" id="FungiDB:GGTG_00087"/>
<dbReference type="Proteomes" id="UP000006039">
    <property type="component" value="Unassembled WGS sequence"/>
</dbReference>
<keyword evidence="2 4" id="KW-0863">Zinc-finger</keyword>
<proteinExistence type="predicted"/>
<keyword evidence="1" id="KW-0479">Metal-binding</keyword>
<feature type="region of interest" description="Disordered" evidence="5">
    <location>
        <begin position="329"/>
        <end position="419"/>
    </location>
</feature>
<evidence type="ECO:0000313" key="9">
    <source>
        <dbReference type="Proteomes" id="UP000006039"/>
    </source>
</evidence>
<accession>J3NFP2</accession>
<reference evidence="8" key="5">
    <citation type="submission" date="2018-04" db="UniProtKB">
        <authorList>
            <consortium name="EnsemblFungi"/>
        </authorList>
    </citation>
    <scope>IDENTIFICATION</scope>
    <source>
        <strain evidence="8">R3-111a-1</strain>
    </source>
</reference>
<evidence type="ECO:0000256" key="3">
    <source>
        <dbReference type="ARBA" id="ARBA00022833"/>
    </source>
</evidence>
<dbReference type="EMBL" id="GL385395">
    <property type="protein sequence ID" value="EJT80082.1"/>
    <property type="molecule type" value="Genomic_DNA"/>
</dbReference>
<evidence type="ECO:0000256" key="2">
    <source>
        <dbReference type="ARBA" id="ARBA00022771"/>
    </source>
</evidence>
<sequence>MMTTDSAGASAAPSRSQAVAEAASSRVVPKPVPQRQKQDPREYQLGQLRRRFSPKESSLASGVTCLALTITPSDPDFPFDLGRGLEVEIKVPASYPKAPPTLSVKHSDMPRGIAINVERGWDQLVSERRGSTLLSLTNALDKHLESFLSEKAAKTVKMTIFKDTRHIEALQANPDPEPVQEPVPQQAPQHQRPVYVPEETFTKDQIAEAKARRALETRQIESRMGRLPSYQKSSDGVVYTLPLEPKRRTELPPVLQAVRSMQLIIPLLYPLQKMRVLLNDVDSEDAEILEELFAQKAAEQRHMNLMSLINYLTQSLHLLARQAQQQKKTLEASRASETINSADRGKQVEGKAAAHSASVDDVKSHIHVIPRPPEWSRGHGDDFESSGSDDDPYDSDDDDDEGGGGAALGQPGSLSVSAAGQTPEKGVAITFPSVELYGVELLQISLLSISVKCQRCKMANDVGGISPGVEKGVGCRKCAADMTVTFRPELVHQGSARAGFLDLAGCTASDLLPSTFTPTCDKCSTPTAQGLVSVRGETTTNVCRECHGRFTFKIPDVRFQTYTPAHALAAPGAAAGGGGPRRRAEKLGLRAGEPLPARGACEHYRKSYRWFRFSCCDRVFPCDRCHDADADAGDGGHVHEWAARMVCGHCSREQNYRPESCLYCGRSVVGRKGSGFWEGGKGTRDRVLMRKGDKRKYRRVGGDAKAT</sequence>
<dbReference type="PROSITE" id="PS51266">
    <property type="entry name" value="ZF_CHY"/>
    <property type="match status" value="1"/>
</dbReference>
<name>J3NFP2_GAET3</name>
<evidence type="ECO:0000256" key="5">
    <source>
        <dbReference type="SAM" id="MobiDB-lite"/>
    </source>
</evidence>
<reference evidence="7" key="2">
    <citation type="submission" date="2010-07" db="EMBL/GenBank/DDBJ databases">
        <authorList>
            <consortium name="The Broad Institute Genome Sequencing Platform"/>
            <consortium name="Broad Institute Genome Sequencing Center for Infectious Disease"/>
            <person name="Ma L.-J."/>
            <person name="Dead R."/>
            <person name="Young S."/>
            <person name="Zeng Q."/>
            <person name="Koehrsen M."/>
            <person name="Alvarado L."/>
            <person name="Berlin A."/>
            <person name="Chapman S.B."/>
            <person name="Chen Z."/>
            <person name="Freedman E."/>
            <person name="Gellesch M."/>
            <person name="Goldberg J."/>
            <person name="Griggs A."/>
            <person name="Gujja S."/>
            <person name="Heilman E.R."/>
            <person name="Heiman D."/>
            <person name="Hepburn T."/>
            <person name="Howarth C."/>
            <person name="Jen D."/>
            <person name="Larson L."/>
            <person name="Mehta T."/>
            <person name="Neiman D."/>
            <person name="Pearson M."/>
            <person name="Roberts A."/>
            <person name="Saif S."/>
            <person name="Shea T."/>
            <person name="Shenoy N."/>
            <person name="Sisk P."/>
            <person name="Stolte C."/>
            <person name="Sykes S."/>
            <person name="Walk T."/>
            <person name="White J."/>
            <person name="Yandava C."/>
            <person name="Haas B."/>
            <person name="Nusbaum C."/>
            <person name="Birren B."/>
        </authorList>
    </citation>
    <scope>NUCLEOTIDE SEQUENCE</scope>
    <source>
        <strain evidence="7">R3-111a-1</strain>
    </source>
</reference>
<keyword evidence="3" id="KW-0862">Zinc</keyword>
<keyword evidence="9" id="KW-1185">Reference proteome</keyword>
<gene>
    <name evidence="8" type="primary">20340545</name>
    <name evidence="7" type="ORF">GGTG_00087</name>
</gene>
<reference evidence="9" key="1">
    <citation type="submission" date="2010-07" db="EMBL/GenBank/DDBJ databases">
        <title>The genome sequence of Gaeumannomyces graminis var. tritici strain R3-111a-1.</title>
        <authorList>
            <consortium name="The Broad Institute Genome Sequencing Platform"/>
            <person name="Ma L.-J."/>
            <person name="Dead R."/>
            <person name="Young S."/>
            <person name="Zeng Q."/>
            <person name="Koehrsen M."/>
            <person name="Alvarado L."/>
            <person name="Berlin A."/>
            <person name="Chapman S.B."/>
            <person name="Chen Z."/>
            <person name="Freedman E."/>
            <person name="Gellesch M."/>
            <person name="Goldberg J."/>
            <person name="Griggs A."/>
            <person name="Gujja S."/>
            <person name="Heilman E.R."/>
            <person name="Heiman D."/>
            <person name="Hepburn T."/>
            <person name="Howarth C."/>
            <person name="Jen D."/>
            <person name="Larson L."/>
            <person name="Mehta T."/>
            <person name="Neiman D."/>
            <person name="Pearson M."/>
            <person name="Roberts A."/>
            <person name="Saif S."/>
            <person name="Shea T."/>
            <person name="Shenoy N."/>
            <person name="Sisk P."/>
            <person name="Stolte C."/>
            <person name="Sykes S."/>
            <person name="Walk T."/>
            <person name="White J."/>
            <person name="Yandava C."/>
            <person name="Haas B."/>
            <person name="Nusbaum C."/>
            <person name="Birren B."/>
        </authorList>
    </citation>
    <scope>NUCLEOTIDE SEQUENCE [LARGE SCALE GENOMIC DNA]</scope>
    <source>
        <strain evidence="9">R3-111a-1</strain>
    </source>
</reference>
<dbReference type="SUPFAM" id="SSF161219">
    <property type="entry name" value="CHY zinc finger-like"/>
    <property type="match status" value="1"/>
</dbReference>
<reference evidence="8" key="4">
    <citation type="journal article" date="2015" name="G3 (Bethesda)">
        <title>Genome sequences of three phytopathogenic species of the Magnaporthaceae family of fungi.</title>
        <authorList>
            <person name="Okagaki L.H."/>
            <person name="Nunes C.C."/>
            <person name="Sailsbery J."/>
            <person name="Clay B."/>
            <person name="Brown D."/>
            <person name="John T."/>
            <person name="Oh Y."/>
            <person name="Young N."/>
            <person name="Fitzgerald M."/>
            <person name="Haas B.J."/>
            <person name="Zeng Q."/>
            <person name="Young S."/>
            <person name="Adiconis X."/>
            <person name="Fan L."/>
            <person name="Levin J.Z."/>
            <person name="Mitchell T.K."/>
            <person name="Okubara P.A."/>
            <person name="Farman M.L."/>
            <person name="Kohn L.M."/>
            <person name="Birren B."/>
            <person name="Ma L.-J."/>
            <person name="Dean R.A."/>
        </authorList>
    </citation>
    <scope>NUCLEOTIDE SEQUENCE</scope>
    <source>
        <strain evidence="8">R3-111a-1</strain>
    </source>
</reference>
<dbReference type="GeneID" id="20340545"/>
<dbReference type="OrthoDB" id="10253329at2759"/>
<dbReference type="RefSeq" id="XP_009216091.1">
    <property type="nucleotide sequence ID" value="XM_009217827.1"/>
</dbReference>
<evidence type="ECO:0000259" key="6">
    <source>
        <dbReference type="PROSITE" id="PS51266"/>
    </source>
</evidence>
<dbReference type="AlphaFoldDB" id="J3NFP2"/>
<dbReference type="STRING" id="644352.J3NFP2"/>
<feature type="domain" description="CHY-type" evidence="6">
    <location>
        <begin position="594"/>
        <end position="666"/>
    </location>
</feature>
<feature type="compositionally biased region" description="Acidic residues" evidence="5">
    <location>
        <begin position="383"/>
        <end position="402"/>
    </location>
</feature>
<feature type="compositionally biased region" description="Polar residues" evidence="5">
    <location>
        <begin position="1"/>
        <end position="17"/>
    </location>
</feature>
<evidence type="ECO:0000313" key="8">
    <source>
        <dbReference type="EnsemblFungi" id="EJT80082"/>
    </source>
</evidence>
<dbReference type="InterPro" id="IPR037274">
    <property type="entry name" value="Znf_CHY_sf"/>
</dbReference>